<reference evidence="2 3" key="1">
    <citation type="submission" date="2017-04" db="EMBL/GenBank/DDBJ databases">
        <authorList>
            <person name="Afonso C.L."/>
            <person name="Miller P.J."/>
            <person name="Scott M.A."/>
            <person name="Spackman E."/>
            <person name="Goraichik I."/>
            <person name="Dimitrov K.M."/>
            <person name="Suarez D.L."/>
            <person name="Swayne D.E."/>
        </authorList>
    </citation>
    <scope>NUCLEOTIDE SEQUENCE [LARGE SCALE GENOMIC DNA]</scope>
    <source>
        <strain evidence="2 3">DSM 43828</strain>
    </source>
</reference>
<organism evidence="2 3">
    <name type="scientific">Kibdelosporangium aridum</name>
    <dbReference type="NCBI Taxonomy" id="2030"/>
    <lineage>
        <taxon>Bacteria</taxon>
        <taxon>Bacillati</taxon>
        <taxon>Actinomycetota</taxon>
        <taxon>Actinomycetes</taxon>
        <taxon>Pseudonocardiales</taxon>
        <taxon>Pseudonocardiaceae</taxon>
        <taxon>Kibdelosporangium</taxon>
    </lineage>
</organism>
<proteinExistence type="predicted"/>
<gene>
    <name evidence="2" type="ORF">SAMN05661093_10504</name>
</gene>
<evidence type="ECO:0000313" key="3">
    <source>
        <dbReference type="Proteomes" id="UP000192674"/>
    </source>
</evidence>
<dbReference type="AlphaFoldDB" id="A0A1Y5Y817"/>
<dbReference type="EMBL" id="FWXV01000018">
    <property type="protein sequence ID" value="SMD26917.1"/>
    <property type="molecule type" value="Genomic_DNA"/>
</dbReference>
<keyword evidence="1" id="KW-0732">Signal</keyword>
<accession>A0A1Y5Y817</accession>
<evidence type="ECO:0000256" key="1">
    <source>
        <dbReference type="SAM" id="SignalP"/>
    </source>
</evidence>
<feature type="signal peptide" evidence="1">
    <location>
        <begin position="1"/>
        <end position="28"/>
    </location>
</feature>
<evidence type="ECO:0008006" key="4">
    <source>
        <dbReference type="Google" id="ProtNLM"/>
    </source>
</evidence>
<sequence length="114" mass="11974">MRQSLKRAAVTASVAAAALVMMPLAASAETCNGNTCRTSPDRRYEGGTLYVDFDVHGSGNAEYVVTSDGSVLCRANFDAQAPAQSRLCTSGGRHGYLEGFVSGPQGPSMIGLRW</sequence>
<evidence type="ECO:0000313" key="2">
    <source>
        <dbReference type="EMBL" id="SMD26917.1"/>
    </source>
</evidence>
<keyword evidence="3" id="KW-1185">Reference proteome</keyword>
<name>A0A1Y5Y817_KIBAR</name>
<feature type="chain" id="PRO_5011989090" description="Peptidase inhibitor family I36" evidence="1">
    <location>
        <begin position="29"/>
        <end position="114"/>
    </location>
</feature>
<protein>
    <recommendedName>
        <fullName evidence="4">Peptidase inhibitor family I36</fullName>
    </recommendedName>
</protein>
<dbReference type="Proteomes" id="UP000192674">
    <property type="component" value="Unassembled WGS sequence"/>
</dbReference>